<accession>A0ABN2WZR6</accession>
<comment type="caution">
    <text evidence="1">The sequence shown here is derived from an EMBL/GenBank/DDBJ whole genome shotgun (WGS) entry which is preliminary data.</text>
</comment>
<dbReference type="Proteomes" id="UP001500984">
    <property type="component" value="Unassembled WGS sequence"/>
</dbReference>
<protein>
    <submittedName>
        <fullName evidence="1">Uncharacterized protein</fullName>
    </submittedName>
</protein>
<reference evidence="1 2" key="1">
    <citation type="journal article" date="2019" name="Int. J. Syst. Evol. Microbiol.">
        <title>The Global Catalogue of Microorganisms (GCM) 10K type strain sequencing project: providing services to taxonomists for standard genome sequencing and annotation.</title>
        <authorList>
            <consortium name="The Broad Institute Genomics Platform"/>
            <consortium name="The Broad Institute Genome Sequencing Center for Infectious Disease"/>
            <person name="Wu L."/>
            <person name="Ma J."/>
        </authorList>
    </citation>
    <scope>NUCLEOTIDE SEQUENCE [LARGE SCALE GENOMIC DNA]</scope>
    <source>
        <strain evidence="1 2">JCM 15900</strain>
    </source>
</reference>
<keyword evidence="2" id="KW-1185">Reference proteome</keyword>
<evidence type="ECO:0000313" key="1">
    <source>
        <dbReference type="EMBL" id="GAA2102275.1"/>
    </source>
</evidence>
<name>A0ABN2WZR6_9MICO</name>
<evidence type="ECO:0000313" key="2">
    <source>
        <dbReference type="Proteomes" id="UP001500984"/>
    </source>
</evidence>
<gene>
    <name evidence="1" type="ORF">GCM10009823_25650</name>
</gene>
<sequence>MPFAAWVALAGLAAVALLLALVPLTGPDRGLRIEAAVTPSSPVTSPEASSQPQAGLFTLNRIREHLLDQPPGEEVRVDARTSEVLLYCSECIRLSASLEISGEPFQIALISEPGSDSVISAAVVGRRSGEPVLRLIVSGHELSLTPGRGGTLVAQESQYGPADQACCPSGWSVQVYRYRNGRFEAGQQISQAGTG</sequence>
<organism evidence="1 2">
    <name type="scientific">Brevibacterium salitolerans</name>
    <dbReference type="NCBI Taxonomy" id="1403566"/>
    <lineage>
        <taxon>Bacteria</taxon>
        <taxon>Bacillati</taxon>
        <taxon>Actinomycetota</taxon>
        <taxon>Actinomycetes</taxon>
        <taxon>Micrococcales</taxon>
        <taxon>Brevibacteriaceae</taxon>
        <taxon>Brevibacterium</taxon>
    </lineage>
</organism>
<dbReference type="EMBL" id="BAAAPZ010000012">
    <property type="protein sequence ID" value="GAA2102275.1"/>
    <property type="molecule type" value="Genomic_DNA"/>
</dbReference>
<proteinExistence type="predicted"/>